<dbReference type="AlphaFoldDB" id="A0A7K0EJB8"/>
<keyword evidence="2" id="KW-1185">Reference proteome</keyword>
<sequence length="779" mass="87577">MLRWLLFFLVGTSLTVRAQSRFYVAPSGKDSNPGTVSLPLATLAKALEKVKTAPQPAVQIFLRKGTYYLTETIRIDPELVQNKTLTISNFPNETVQISGGRRLSLRWQKTGQARWTAPVEGPVFEQLFLNGKKQILARYPNFDARARVFNGTAADALSEARINGWQSPEGGYVHALHEGEWGDFHYRITGKSDGKLQLEGGWQNNRPSPLHAKERFVENIFEEMDAPGEWFYDRKTQQLHLIPPTGVNPTTAIVEVSQLKGLIALNGTPDKPLRQVTLRGIRFVQTERTFMEPYEPLLRSDWMMYRGAAVFLENTENCQIEDCQFSNLGGNALIFSRYNRKSAVEGSHFFEIGASAISFIGDSSAVRSPAFRYEQFVPYDQMDLKPGPKNNHYPLECVAENNLIHDIGRIEKQSAGVQIAMASGIVVRHNSIYQVPRAGINIGDGTWGGHLLEFNDVFDTVLETGDHGAFNSWGRDRYWHPNRSKMDSLVAAHPELILIDAQKTTIIRNNRFRCDHGWDIDLDDGSSNYLIYNNVLLNGGLKFREGFNRTAQNNILINNSFHPHVWFKNSGDVFRNNIVMRSYFPIGVQDWGKEVDYNLFPDEGALLKAQKDGTDFHSTFGDPVFVQPEKGNYQVRASSPALKIGFQNFPMNQFGVQKTALRALARTPKLPVLLDQQFEKSVQELTWLGALLRNVRGLGDRSAYGLPDENGIIVVNIPAGSLLENSGLKTGDVIRTANQEETPNIGRLVAIQQQVTWTGRMNVSVIRNQQVVKLSLPLK</sequence>
<evidence type="ECO:0000313" key="2">
    <source>
        <dbReference type="Proteomes" id="UP000441754"/>
    </source>
</evidence>
<dbReference type="Gene3D" id="2.30.42.10">
    <property type="match status" value="1"/>
</dbReference>
<gene>
    <name evidence="1" type="ORF">GJJ30_11650</name>
</gene>
<protein>
    <submittedName>
        <fullName evidence="1">Peptide-binding protein</fullName>
    </submittedName>
</protein>
<dbReference type="Proteomes" id="UP000441754">
    <property type="component" value="Unassembled WGS sequence"/>
</dbReference>
<organism evidence="1 2">
    <name type="scientific">Larkinella terrae</name>
    <dbReference type="NCBI Taxonomy" id="2025311"/>
    <lineage>
        <taxon>Bacteria</taxon>
        <taxon>Pseudomonadati</taxon>
        <taxon>Bacteroidota</taxon>
        <taxon>Cytophagia</taxon>
        <taxon>Cytophagales</taxon>
        <taxon>Spirosomataceae</taxon>
        <taxon>Larkinella</taxon>
    </lineage>
</organism>
<dbReference type="PANTHER" id="PTHR36453">
    <property type="entry name" value="SECRETED PROTEIN-RELATED"/>
    <property type="match status" value="1"/>
</dbReference>
<dbReference type="OrthoDB" id="9808066at2"/>
<reference evidence="1 2" key="1">
    <citation type="journal article" date="2018" name="Antonie Van Leeuwenhoek">
        <title>Larkinella terrae sp. nov., isolated from soil on Jeju Island, South Korea.</title>
        <authorList>
            <person name="Ten L.N."/>
            <person name="Jeon J."/>
            <person name="Park S.J."/>
            <person name="Park S."/>
            <person name="Lee S.Y."/>
            <person name="Kim M.K."/>
            <person name="Jung H.Y."/>
        </authorList>
    </citation>
    <scope>NUCLEOTIDE SEQUENCE [LARGE SCALE GENOMIC DNA]</scope>
    <source>
        <strain evidence="1 2">KCTC 52001</strain>
    </source>
</reference>
<dbReference type="SUPFAM" id="SSF50156">
    <property type="entry name" value="PDZ domain-like"/>
    <property type="match status" value="1"/>
</dbReference>
<dbReference type="EMBL" id="WJXZ01000006">
    <property type="protein sequence ID" value="MRS61943.1"/>
    <property type="molecule type" value="Genomic_DNA"/>
</dbReference>
<dbReference type="SUPFAM" id="SSF51126">
    <property type="entry name" value="Pectin lyase-like"/>
    <property type="match status" value="1"/>
</dbReference>
<dbReference type="RefSeq" id="WP_154175332.1">
    <property type="nucleotide sequence ID" value="NZ_WJXZ01000006.1"/>
</dbReference>
<name>A0A7K0EJB8_9BACT</name>
<dbReference type="PANTHER" id="PTHR36453:SF1">
    <property type="entry name" value="RIGHT HANDED BETA HELIX DOMAIN-CONTAINING PROTEIN"/>
    <property type="match status" value="1"/>
</dbReference>
<comment type="caution">
    <text evidence="1">The sequence shown here is derived from an EMBL/GenBank/DDBJ whole genome shotgun (WGS) entry which is preliminary data.</text>
</comment>
<evidence type="ECO:0000313" key="1">
    <source>
        <dbReference type="EMBL" id="MRS61943.1"/>
    </source>
</evidence>
<dbReference type="InterPro" id="IPR012334">
    <property type="entry name" value="Pectin_lyas_fold"/>
</dbReference>
<dbReference type="InterPro" id="IPR011050">
    <property type="entry name" value="Pectin_lyase_fold/virulence"/>
</dbReference>
<dbReference type="Gene3D" id="2.160.20.10">
    <property type="entry name" value="Single-stranded right-handed beta-helix, Pectin lyase-like"/>
    <property type="match status" value="2"/>
</dbReference>
<dbReference type="InterPro" id="IPR036034">
    <property type="entry name" value="PDZ_sf"/>
</dbReference>
<accession>A0A7K0EJB8</accession>
<proteinExistence type="predicted"/>